<dbReference type="Pfam" id="PF00732">
    <property type="entry name" value="GMC_oxred_N"/>
    <property type="match status" value="1"/>
</dbReference>
<dbReference type="PANTHER" id="PTHR11552">
    <property type="entry name" value="GLUCOSE-METHANOL-CHOLINE GMC OXIDOREDUCTASE"/>
    <property type="match status" value="1"/>
</dbReference>
<comment type="cofactor">
    <cofactor evidence="1">
        <name>FAD</name>
        <dbReference type="ChEBI" id="CHEBI:57692"/>
    </cofactor>
</comment>
<dbReference type="SUPFAM" id="SSF51905">
    <property type="entry name" value="FAD/NAD(P)-binding domain"/>
    <property type="match status" value="1"/>
</dbReference>
<dbReference type="Proteomes" id="UP001156903">
    <property type="component" value="Unassembled WGS sequence"/>
</dbReference>
<evidence type="ECO:0000256" key="1">
    <source>
        <dbReference type="ARBA" id="ARBA00001974"/>
    </source>
</evidence>
<dbReference type="Gene3D" id="3.50.50.60">
    <property type="entry name" value="FAD/NAD(P)-binding domain"/>
    <property type="match status" value="1"/>
</dbReference>
<evidence type="ECO:0000259" key="5">
    <source>
        <dbReference type="PROSITE" id="PS00624"/>
    </source>
</evidence>
<comment type="caution">
    <text evidence="6">The sequence shown here is derived from an EMBL/GenBank/DDBJ whole genome shotgun (WGS) entry which is preliminary data.</text>
</comment>
<dbReference type="Pfam" id="PF05199">
    <property type="entry name" value="GMC_oxred_C"/>
    <property type="match status" value="1"/>
</dbReference>
<dbReference type="RefSeq" id="WP_284307088.1">
    <property type="nucleotide sequence ID" value="NZ_BSPB01000006.1"/>
</dbReference>
<keyword evidence="7" id="KW-1185">Reference proteome</keyword>
<keyword evidence="3" id="KW-0285">Flavoprotein</keyword>
<dbReference type="InterPro" id="IPR007867">
    <property type="entry name" value="GMC_OxRtase_C"/>
</dbReference>
<dbReference type="PROSITE" id="PS00624">
    <property type="entry name" value="GMC_OXRED_2"/>
    <property type="match status" value="1"/>
</dbReference>
<evidence type="ECO:0000256" key="2">
    <source>
        <dbReference type="ARBA" id="ARBA00010790"/>
    </source>
</evidence>
<feature type="domain" description="Glucose-methanol-choline oxidoreductase N-terminal" evidence="5">
    <location>
        <begin position="263"/>
        <end position="277"/>
    </location>
</feature>
<dbReference type="PANTHER" id="PTHR11552:SF147">
    <property type="entry name" value="CHOLINE DEHYDROGENASE, MITOCHONDRIAL"/>
    <property type="match status" value="1"/>
</dbReference>
<proteinExistence type="inferred from homology"/>
<evidence type="ECO:0000313" key="7">
    <source>
        <dbReference type="Proteomes" id="UP001156903"/>
    </source>
</evidence>
<dbReference type="PROSITE" id="PS51257">
    <property type="entry name" value="PROKAR_LIPOPROTEIN"/>
    <property type="match status" value="1"/>
</dbReference>
<dbReference type="SUPFAM" id="SSF54373">
    <property type="entry name" value="FAD-linked reductases, C-terminal domain"/>
    <property type="match status" value="1"/>
</dbReference>
<dbReference type="InterPro" id="IPR036188">
    <property type="entry name" value="FAD/NAD-bd_sf"/>
</dbReference>
<sequence length="540" mass="58358">MRMTQQSLSFDYIVVGAGAAGCVLANRLSQDPQVRVALIEAGPSDRRFPLNWKTAIPIGNVFLLPHARYNWQYSFQGGAGVGHRQIPCPRGKLFGGCTSVNGTVYIRGHRNDYDRWLAEGNDGWGFDDVLPYFLRHENRSQGASPWHARGGELDVQPLKDPHRLSHAFVEAACEAGHARNDDFNGAIQDGFGLFELNQRNSVRLSSSRAFLHPALSRPNLHVFDQSTAHRVLFVGNRAVGVSIHRHGQTLDLRASEEVVLSGGAINSPQLLMLSGVGDAPALAQHGIPVVHDLPGVGRNLQDHPSASIALTNPSAESYALTWRTAPRAIAAPWRYLLGGKGMLASNAAEAGGFIRTDEGLAEPDIQYTLMVGLKESARTLPRRHGFMCHVSLLRPSTRGQVRLQSALPNEKPLIEPAFLEDPRDVATLIKGMREARRILGMPAIAGYIGQELTPGDAALSDEALEAYIRNSASTIYHPVGTCKMGPASDPMAVVDATLKVHGLQGLRVADASIMPNIVGGNTAAPSMMIGERAAEFMRSA</sequence>
<protein>
    <submittedName>
        <fullName evidence="6">Dehydrogenase</fullName>
    </submittedName>
</protein>
<keyword evidence="4" id="KW-0274">FAD</keyword>
<dbReference type="InterPro" id="IPR012132">
    <property type="entry name" value="GMC_OxRdtase"/>
</dbReference>
<accession>A0ABQ6C2F7</accession>
<reference evidence="7" key="1">
    <citation type="journal article" date="2019" name="Int. J. Syst. Evol. Microbiol.">
        <title>The Global Catalogue of Microorganisms (GCM) 10K type strain sequencing project: providing services to taxonomists for standard genome sequencing and annotation.</title>
        <authorList>
            <consortium name="The Broad Institute Genomics Platform"/>
            <consortium name="The Broad Institute Genome Sequencing Center for Infectious Disease"/>
            <person name="Wu L."/>
            <person name="Ma J."/>
        </authorList>
    </citation>
    <scope>NUCLEOTIDE SEQUENCE [LARGE SCALE GENOMIC DNA]</scope>
    <source>
        <strain evidence="7">NBRC 109341</strain>
    </source>
</reference>
<gene>
    <name evidence="6" type="ORF">GCM10007935_12080</name>
</gene>
<evidence type="ECO:0000313" key="6">
    <source>
        <dbReference type="EMBL" id="GLS13778.1"/>
    </source>
</evidence>
<evidence type="ECO:0000256" key="3">
    <source>
        <dbReference type="ARBA" id="ARBA00022630"/>
    </source>
</evidence>
<dbReference type="EMBL" id="BSPB01000006">
    <property type="protein sequence ID" value="GLS13778.1"/>
    <property type="molecule type" value="Genomic_DNA"/>
</dbReference>
<comment type="similarity">
    <text evidence="2">Belongs to the GMC oxidoreductase family.</text>
</comment>
<dbReference type="InterPro" id="IPR000172">
    <property type="entry name" value="GMC_OxRdtase_N"/>
</dbReference>
<evidence type="ECO:0000256" key="4">
    <source>
        <dbReference type="ARBA" id="ARBA00022827"/>
    </source>
</evidence>
<dbReference type="Gene3D" id="3.30.410.40">
    <property type="match status" value="1"/>
</dbReference>
<organism evidence="6 7">
    <name type="scientific">Hydrogenophaga electricum</name>
    <dbReference type="NCBI Taxonomy" id="1230953"/>
    <lineage>
        <taxon>Bacteria</taxon>
        <taxon>Pseudomonadati</taxon>
        <taxon>Pseudomonadota</taxon>
        <taxon>Betaproteobacteria</taxon>
        <taxon>Burkholderiales</taxon>
        <taxon>Comamonadaceae</taxon>
        <taxon>Hydrogenophaga</taxon>
    </lineage>
</organism>
<name>A0ABQ6C2F7_9BURK</name>
<dbReference type="PIRSF" id="PIRSF000137">
    <property type="entry name" value="Alcohol_oxidase"/>
    <property type="match status" value="1"/>
</dbReference>